<feature type="domain" description="SH3" evidence="4">
    <location>
        <begin position="82"/>
        <end position="143"/>
    </location>
</feature>
<proteinExistence type="predicted"/>
<dbReference type="SMART" id="SM00326">
    <property type="entry name" value="SH3"/>
    <property type="match status" value="1"/>
</dbReference>
<keyword evidence="7" id="KW-1185">Reference proteome</keyword>
<feature type="region of interest" description="Disordered" evidence="3">
    <location>
        <begin position="1208"/>
        <end position="1233"/>
    </location>
</feature>
<dbReference type="PANTHER" id="PTHR47775:SF1">
    <property type="entry name" value="BUD SITE SELECTION PROTEIN 14"/>
    <property type="match status" value="1"/>
</dbReference>
<dbReference type="SMART" id="SM00314">
    <property type="entry name" value="RA"/>
    <property type="match status" value="2"/>
</dbReference>
<gene>
    <name evidence="6" type="ORF">Clacol_002047</name>
</gene>
<dbReference type="PROSITE" id="PS50200">
    <property type="entry name" value="RA"/>
    <property type="match status" value="1"/>
</dbReference>
<feature type="compositionally biased region" description="Low complexity" evidence="3">
    <location>
        <begin position="1316"/>
        <end position="1335"/>
    </location>
</feature>
<dbReference type="PROSITE" id="PS50002">
    <property type="entry name" value="SH3"/>
    <property type="match status" value="1"/>
</dbReference>
<dbReference type="InterPro" id="IPR000159">
    <property type="entry name" value="RA_dom"/>
</dbReference>
<evidence type="ECO:0000256" key="2">
    <source>
        <dbReference type="PROSITE-ProRule" id="PRU00192"/>
    </source>
</evidence>
<feature type="compositionally biased region" description="Polar residues" evidence="3">
    <location>
        <begin position="440"/>
        <end position="450"/>
    </location>
</feature>
<dbReference type="Gene3D" id="2.30.30.40">
    <property type="entry name" value="SH3 Domains"/>
    <property type="match status" value="1"/>
</dbReference>
<feature type="compositionally biased region" description="Basic and acidic residues" evidence="3">
    <location>
        <begin position="469"/>
        <end position="479"/>
    </location>
</feature>
<comment type="caution">
    <text evidence="6">The sequence shown here is derived from an EMBL/GenBank/DDBJ whole genome shotgun (WGS) entry which is preliminary data.</text>
</comment>
<dbReference type="Pfam" id="PF00018">
    <property type="entry name" value="SH3_1"/>
    <property type="match status" value="1"/>
</dbReference>
<feature type="region of interest" description="Disordered" evidence="3">
    <location>
        <begin position="397"/>
        <end position="545"/>
    </location>
</feature>
<evidence type="ECO:0008006" key="8">
    <source>
        <dbReference type="Google" id="ProtNLM"/>
    </source>
</evidence>
<dbReference type="PANTHER" id="PTHR47775">
    <property type="entry name" value="BUD SITE SELECTION PROTEIN 14"/>
    <property type="match status" value="1"/>
</dbReference>
<dbReference type="SUPFAM" id="SSF50044">
    <property type="entry name" value="SH3-domain"/>
    <property type="match status" value="1"/>
</dbReference>
<feature type="region of interest" description="Disordered" evidence="3">
    <location>
        <begin position="1171"/>
        <end position="1195"/>
    </location>
</feature>
<dbReference type="GO" id="GO:0007165">
    <property type="term" value="P:signal transduction"/>
    <property type="evidence" value="ECO:0007669"/>
    <property type="project" value="InterPro"/>
</dbReference>
<evidence type="ECO:0000259" key="5">
    <source>
        <dbReference type="PROSITE" id="PS50200"/>
    </source>
</evidence>
<evidence type="ECO:0000256" key="3">
    <source>
        <dbReference type="SAM" id="MobiDB-lite"/>
    </source>
</evidence>
<feature type="region of interest" description="Disordered" evidence="3">
    <location>
        <begin position="1"/>
        <end position="76"/>
    </location>
</feature>
<dbReference type="Gene3D" id="3.10.20.90">
    <property type="entry name" value="Phosphatidylinositol 3-kinase Catalytic Subunit, Chain A, domain 1"/>
    <property type="match status" value="1"/>
</dbReference>
<feature type="compositionally biased region" description="Polar residues" evidence="3">
    <location>
        <begin position="504"/>
        <end position="514"/>
    </location>
</feature>
<keyword evidence="1 2" id="KW-0728">SH3 domain</keyword>
<dbReference type="EMBL" id="BPWL01000002">
    <property type="protein sequence ID" value="GJJ07842.1"/>
    <property type="molecule type" value="Genomic_DNA"/>
</dbReference>
<dbReference type="InterPro" id="IPR001452">
    <property type="entry name" value="SH3_domain"/>
</dbReference>
<dbReference type="GO" id="GO:0030950">
    <property type="term" value="P:establishment or maintenance of actin cytoskeleton polarity"/>
    <property type="evidence" value="ECO:0007669"/>
    <property type="project" value="TreeGrafter"/>
</dbReference>
<feature type="compositionally biased region" description="Low complexity" evidence="3">
    <location>
        <begin position="1040"/>
        <end position="1050"/>
    </location>
</feature>
<dbReference type="GO" id="GO:0051286">
    <property type="term" value="C:cell tip"/>
    <property type="evidence" value="ECO:0007669"/>
    <property type="project" value="TreeGrafter"/>
</dbReference>
<feature type="compositionally biased region" description="Polar residues" evidence="3">
    <location>
        <begin position="1186"/>
        <end position="1195"/>
    </location>
</feature>
<dbReference type="GO" id="GO:0015630">
    <property type="term" value="C:microtubule cytoskeleton"/>
    <property type="evidence" value="ECO:0007669"/>
    <property type="project" value="TreeGrafter"/>
</dbReference>
<dbReference type="GO" id="GO:0008104">
    <property type="term" value="P:intracellular protein localization"/>
    <property type="evidence" value="ECO:0007669"/>
    <property type="project" value="TreeGrafter"/>
</dbReference>
<feature type="domain" description="Ras-associating" evidence="5">
    <location>
        <begin position="874"/>
        <end position="992"/>
    </location>
</feature>
<evidence type="ECO:0000256" key="1">
    <source>
        <dbReference type="ARBA" id="ARBA00022443"/>
    </source>
</evidence>
<dbReference type="CDD" id="cd17043">
    <property type="entry name" value="RA"/>
    <property type="match status" value="1"/>
</dbReference>
<feature type="region of interest" description="Disordered" evidence="3">
    <location>
        <begin position="1010"/>
        <end position="1052"/>
    </location>
</feature>
<reference evidence="6" key="1">
    <citation type="submission" date="2021-10" db="EMBL/GenBank/DDBJ databases">
        <title>De novo Genome Assembly of Clathrus columnatus (Basidiomycota, Fungi) Using Illumina and Nanopore Sequence Data.</title>
        <authorList>
            <person name="Ogiso-Tanaka E."/>
            <person name="Itagaki H."/>
            <person name="Hosoya T."/>
            <person name="Hosaka K."/>
        </authorList>
    </citation>
    <scope>NUCLEOTIDE SEQUENCE</scope>
    <source>
        <strain evidence="6">MO-923</strain>
    </source>
</reference>
<accession>A0AAV5A322</accession>
<feature type="compositionally biased region" description="Basic and acidic residues" evidence="3">
    <location>
        <begin position="7"/>
        <end position="27"/>
    </location>
</feature>
<protein>
    <recommendedName>
        <fullName evidence="8">SH3 domain-containing protein</fullName>
    </recommendedName>
</protein>
<evidence type="ECO:0000259" key="4">
    <source>
        <dbReference type="PROSITE" id="PS50002"/>
    </source>
</evidence>
<name>A0AAV5A322_9AGAM</name>
<feature type="compositionally biased region" description="Polar residues" evidence="3">
    <location>
        <begin position="28"/>
        <end position="40"/>
    </location>
</feature>
<dbReference type="Proteomes" id="UP001050691">
    <property type="component" value="Unassembled WGS sequence"/>
</dbReference>
<dbReference type="Pfam" id="PF00788">
    <property type="entry name" value="RA"/>
    <property type="match status" value="1"/>
</dbReference>
<dbReference type="InterPro" id="IPR029071">
    <property type="entry name" value="Ubiquitin-like_domsf"/>
</dbReference>
<feature type="compositionally biased region" description="Low complexity" evidence="3">
    <location>
        <begin position="1295"/>
        <end position="1308"/>
    </location>
</feature>
<dbReference type="InterPro" id="IPR053039">
    <property type="entry name" value="Polarity_Bud-Selection_Reg"/>
</dbReference>
<dbReference type="InterPro" id="IPR036028">
    <property type="entry name" value="SH3-like_dom_sf"/>
</dbReference>
<evidence type="ECO:0000313" key="7">
    <source>
        <dbReference type="Proteomes" id="UP001050691"/>
    </source>
</evidence>
<dbReference type="SUPFAM" id="SSF54236">
    <property type="entry name" value="Ubiquitin-like"/>
    <property type="match status" value="1"/>
</dbReference>
<feature type="region of interest" description="Disordered" evidence="3">
    <location>
        <begin position="1245"/>
        <end position="1335"/>
    </location>
</feature>
<organism evidence="6 7">
    <name type="scientific">Clathrus columnatus</name>
    <dbReference type="NCBI Taxonomy" id="1419009"/>
    <lineage>
        <taxon>Eukaryota</taxon>
        <taxon>Fungi</taxon>
        <taxon>Dikarya</taxon>
        <taxon>Basidiomycota</taxon>
        <taxon>Agaricomycotina</taxon>
        <taxon>Agaricomycetes</taxon>
        <taxon>Phallomycetidae</taxon>
        <taxon>Phallales</taxon>
        <taxon>Clathraceae</taxon>
        <taxon>Clathrus</taxon>
    </lineage>
</organism>
<feature type="compositionally biased region" description="Polar residues" evidence="3">
    <location>
        <begin position="535"/>
        <end position="545"/>
    </location>
</feature>
<sequence>MTVQGVEPRRPQRQDTFELRKEIHTDSSENSNRFQQNQETIVIGSDEDHSMMDDDSSNEDRDGEYMDEDDGSSSLSIPNEAIDFDLVYSLHNFAATVEGQASVVKGDSLFLMDDSNSYWWLVRVLTTQEVGYIPAENIETPFERLARLNKHRNVDLAFATQEELQENAQTSRDRIQGIRNGNINGVSPNGTISHRKSVVFTNTSRVFNYPPALWGDEEEDEEEEEDWDGEMEYEPDYEHDGEHEDTVMNGPDNMEPDDGMSWEGAAVEQERARVVATAATSTSIVPASPSSPVANAGILNHSVNLHPIDTATAQVSLSPSTVVVSQQQPQQNGILRQQSSRERLLVDLDPISPISPAVTTPVTATSPGNRILVDPAVAGDTRKISATPSIAREAARQVQQQSEEARRAKEEIEDISTRRTKIKDIQPVSSASIMKEKTSNESIKSTSSTGGKLRKGRDSPAPSSSQEDEGVKKEKEKKKTSMFGGLFGRKKDKKEKASEGADQQIRNSEDSTAPSEASSRVRVSNESRRMNVSSPSASGQGNPPVISQQSLRMQQIDQQQQALYHQYLKSSPASTPEGPSHGFQSASIVMPNNNPSNNNNLSTPGFRTQGGRPGSLILSPTGIDGHGPVPELSVIRVFAGPNLHTEATFKTVLLNTSTTASDLIKQAKQRFRLPAGENDLDYYLEIKQIEGHSAILLPDQKPLGVFESLVEAAEMELPKVKRSSVGSISSVASNLSLHPAIKKLSMNDFTDDSAVKFYLNRRSSEENVNGLYDKQGESILRMSMDDYDDVVAQTGNTPPLLTVTTTSGTNVTPEKFNSPSVRFALQVFILPEDLPDEMIFDPQTEAIVPKSSLRDRAPNATIPNGSVSHTQRRKVLHFPKNTTVAEVIELALERFGIAEGVVDGGDEIEDKLAKRVSLARVRYGLTTVSEGQERQLHPSSKVLDAFSRPPFFRAIDRRSGEKRRSADSAYLLHVAEDIRPDDPVFILRRAIGLRNSGKSKPAPLDDYALQKKHHQGHPSHKDNLNTETAAPNIHENGHTNPASASPNASSLQERIAAQRQVYREKQRAILSTQTNSERGVDILLPGNAMLRSTALDASGDKMRYSYVQDGEVYDISDIVEEERRHDAGKEKQTGFLQETQQRKDDWLVHQEGLGDNLDRLLTRIKDSRAVAAARTQTQPGRAFGESANNLSPTTIESRRVSDLSAYSVDDQEEVGSPSGVNMLPQPVQPHQYSHPREQLLENFSSSRTETPVGLNSGRVTPTRSAVKNESPPNKQPSTGSLRSDEGSSSTNEIVTPLSTSSTPATTATQHGGSVLTGRAGSASGARTGPAGRRSPLVMKGDLGVANMITVIELSAGVNSNSFTKKKSSLADYVDDLFGPTLDIEDLHPRVREMYAGTLKQLDEMDRQLDYALSVLYPNSRNT</sequence>
<feature type="compositionally biased region" description="Basic and acidic residues" evidence="3">
    <location>
        <begin position="46"/>
        <end position="64"/>
    </location>
</feature>
<feature type="compositionally biased region" description="Polar residues" evidence="3">
    <location>
        <begin position="1257"/>
        <end position="1293"/>
    </location>
</feature>
<evidence type="ECO:0000313" key="6">
    <source>
        <dbReference type="EMBL" id="GJJ07842.1"/>
    </source>
</evidence>